<dbReference type="Proteomes" id="UP000230233">
    <property type="component" value="Chromosome X"/>
</dbReference>
<accession>A0A2G5SZX0</accession>
<protein>
    <submittedName>
        <fullName evidence="2">Uncharacterized protein</fullName>
    </submittedName>
</protein>
<organism evidence="2 3">
    <name type="scientific">Caenorhabditis nigoni</name>
    <dbReference type="NCBI Taxonomy" id="1611254"/>
    <lineage>
        <taxon>Eukaryota</taxon>
        <taxon>Metazoa</taxon>
        <taxon>Ecdysozoa</taxon>
        <taxon>Nematoda</taxon>
        <taxon>Chromadorea</taxon>
        <taxon>Rhabditida</taxon>
        <taxon>Rhabditina</taxon>
        <taxon>Rhabditomorpha</taxon>
        <taxon>Rhabditoidea</taxon>
        <taxon>Rhabditidae</taxon>
        <taxon>Peloderinae</taxon>
        <taxon>Caenorhabditis</taxon>
    </lineage>
</organism>
<name>A0A2G5SZX0_9PELO</name>
<gene>
    <name evidence="2" type="primary">Cnig_chr_X.g25781</name>
    <name evidence="2" type="ORF">B9Z55_025781</name>
</gene>
<evidence type="ECO:0000313" key="3">
    <source>
        <dbReference type="Proteomes" id="UP000230233"/>
    </source>
</evidence>
<keyword evidence="3" id="KW-1185">Reference proteome</keyword>
<evidence type="ECO:0000256" key="1">
    <source>
        <dbReference type="SAM" id="MobiDB-lite"/>
    </source>
</evidence>
<proteinExistence type="predicted"/>
<feature type="compositionally biased region" description="Polar residues" evidence="1">
    <location>
        <begin position="330"/>
        <end position="354"/>
    </location>
</feature>
<evidence type="ECO:0000313" key="2">
    <source>
        <dbReference type="EMBL" id="PIC20664.1"/>
    </source>
</evidence>
<feature type="region of interest" description="Disordered" evidence="1">
    <location>
        <begin position="324"/>
        <end position="354"/>
    </location>
</feature>
<dbReference type="EMBL" id="PDUG01000006">
    <property type="protein sequence ID" value="PIC20664.1"/>
    <property type="molecule type" value="Genomic_DNA"/>
</dbReference>
<dbReference type="AlphaFoldDB" id="A0A2G5SZX0"/>
<reference evidence="3" key="1">
    <citation type="submission" date="2017-10" db="EMBL/GenBank/DDBJ databases">
        <title>Rapid genome shrinkage in a self-fertile nematode reveals novel sperm competition proteins.</title>
        <authorList>
            <person name="Yin D."/>
            <person name="Schwarz E.M."/>
            <person name="Thomas C.G."/>
            <person name="Felde R.L."/>
            <person name="Korf I.F."/>
            <person name="Cutter A.D."/>
            <person name="Schartner C.M."/>
            <person name="Ralston E.J."/>
            <person name="Meyer B.J."/>
            <person name="Haag E.S."/>
        </authorList>
    </citation>
    <scope>NUCLEOTIDE SEQUENCE [LARGE SCALE GENOMIC DNA]</scope>
    <source>
        <strain evidence="3">JU1422</strain>
    </source>
</reference>
<sequence length="368" mass="43914">MSDQPEDAENNHENNLSRFLLKKQLDKDYGFFPLNQEEREEIFRDMRALDVELGRKYRNVLRAEISDTIFTEKGPPRLINYLDDVPLEELIQFIHAQKEDQWVRRVLIELSRCFLWVKEHLSSRNNHIQSYQQWDIKNWQDCYKNILKDVFYLYGKHGEMFVRALNQFLTQLHTAFIDEDEFDDQDFATIESYNDYYLGQRDEAHNPYDFEELFSHCLHLVLGYQTSKDCGYFLQVLAPWLDGAKKALRNSRADFNLYDRERMRIRRKQRLAKFKIEKENGFFVLKEYGAEDQKVSMQMDGVKNEISKEKKKAKKRKLVIDVTKSKKKQAMTSTTIETSSPFHRSTPFPSNGGFSQYLLRIQKTTMKQ</sequence>
<comment type="caution">
    <text evidence="2">The sequence shown here is derived from an EMBL/GenBank/DDBJ whole genome shotgun (WGS) entry which is preliminary data.</text>
</comment>